<sequence length="98" mass="11096">MSLLHFEIGFVGSSGFLTTPTVCRGGFVECVQKLIVSIEAMDPSMEEYKVFESIANGFFSGTRILCELVFNVWKRRAYSFEYGSEFVQCVLNIFGHVF</sequence>
<protein>
    <submittedName>
        <fullName evidence="3">Cytochrome P450</fullName>
    </submittedName>
</protein>
<name>A0A0R3PC76_ANGCS</name>
<reference evidence="1 2" key="2">
    <citation type="submission" date="2018-11" db="EMBL/GenBank/DDBJ databases">
        <authorList>
            <consortium name="Pathogen Informatics"/>
        </authorList>
    </citation>
    <scope>NUCLEOTIDE SEQUENCE [LARGE SCALE GENOMIC DNA]</scope>
    <source>
        <strain evidence="1 2">Costa Rica</strain>
    </source>
</reference>
<evidence type="ECO:0000313" key="3">
    <source>
        <dbReference type="WBParaSite" id="ACOC_0000138301-mRNA-1"/>
    </source>
</evidence>
<reference evidence="3" key="1">
    <citation type="submission" date="2017-02" db="UniProtKB">
        <authorList>
            <consortium name="WormBaseParasite"/>
        </authorList>
    </citation>
    <scope>IDENTIFICATION</scope>
</reference>
<evidence type="ECO:0000313" key="2">
    <source>
        <dbReference type="Proteomes" id="UP000267027"/>
    </source>
</evidence>
<keyword evidence="2" id="KW-1185">Reference proteome</keyword>
<dbReference type="Proteomes" id="UP000267027">
    <property type="component" value="Unassembled WGS sequence"/>
</dbReference>
<accession>A0A0R3PC76</accession>
<dbReference type="WBParaSite" id="ACOC_0000138301-mRNA-1">
    <property type="protein sequence ID" value="ACOC_0000138301-mRNA-1"/>
    <property type="gene ID" value="ACOC_0000138301"/>
</dbReference>
<proteinExistence type="predicted"/>
<dbReference type="AlphaFoldDB" id="A0A0R3PC76"/>
<dbReference type="EMBL" id="UYYA01000203">
    <property type="protein sequence ID" value="VDM52969.1"/>
    <property type="molecule type" value="Genomic_DNA"/>
</dbReference>
<evidence type="ECO:0000313" key="1">
    <source>
        <dbReference type="EMBL" id="VDM52969.1"/>
    </source>
</evidence>
<gene>
    <name evidence="1" type="ORF">ACOC_LOCUS1384</name>
</gene>
<organism evidence="3">
    <name type="scientific">Angiostrongylus costaricensis</name>
    <name type="common">Nematode worm</name>
    <dbReference type="NCBI Taxonomy" id="334426"/>
    <lineage>
        <taxon>Eukaryota</taxon>
        <taxon>Metazoa</taxon>
        <taxon>Ecdysozoa</taxon>
        <taxon>Nematoda</taxon>
        <taxon>Chromadorea</taxon>
        <taxon>Rhabditida</taxon>
        <taxon>Rhabditina</taxon>
        <taxon>Rhabditomorpha</taxon>
        <taxon>Strongyloidea</taxon>
        <taxon>Metastrongylidae</taxon>
        <taxon>Angiostrongylus</taxon>
    </lineage>
</organism>